<dbReference type="Proteomes" id="UP001310022">
    <property type="component" value="Unassembled WGS sequence"/>
</dbReference>
<dbReference type="Pfam" id="PF00144">
    <property type="entry name" value="Beta-lactamase"/>
    <property type="match status" value="1"/>
</dbReference>
<evidence type="ECO:0000259" key="2">
    <source>
        <dbReference type="Pfam" id="PF00144"/>
    </source>
</evidence>
<dbReference type="InterPro" id="IPR001466">
    <property type="entry name" value="Beta-lactam-related"/>
</dbReference>
<dbReference type="SUPFAM" id="SSF56601">
    <property type="entry name" value="beta-lactamase/transpeptidase-like"/>
    <property type="match status" value="1"/>
</dbReference>
<comment type="caution">
    <text evidence="3">The sequence shown here is derived from an EMBL/GenBank/DDBJ whole genome shotgun (WGS) entry which is preliminary data.</text>
</comment>
<dbReference type="InterPro" id="IPR050789">
    <property type="entry name" value="Diverse_Enzym_Activities"/>
</dbReference>
<accession>A0AAN4W4K2</accession>
<reference evidence="3 4" key="1">
    <citation type="submission" date="2021-12" db="EMBL/GenBank/DDBJ databases">
        <title>Genome sequencing of bacteria with rrn-lacking chromosome and rrn-plasmid.</title>
        <authorList>
            <person name="Anda M."/>
            <person name="Iwasaki W."/>
        </authorList>
    </citation>
    <scope>NUCLEOTIDE SEQUENCE [LARGE SCALE GENOMIC DNA]</scope>
    <source>
        <strain evidence="3 4">NBRC 15940</strain>
    </source>
</reference>
<dbReference type="AlphaFoldDB" id="A0AAN4W4K2"/>
<dbReference type="PANTHER" id="PTHR43283">
    <property type="entry name" value="BETA-LACTAMASE-RELATED"/>
    <property type="match status" value="1"/>
</dbReference>
<dbReference type="Gene3D" id="3.40.710.10">
    <property type="entry name" value="DD-peptidase/beta-lactamase superfamily"/>
    <property type="match status" value="1"/>
</dbReference>
<evidence type="ECO:0000313" key="3">
    <source>
        <dbReference type="EMBL" id="GJM64561.1"/>
    </source>
</evidence>
<feature type="chain" id="PRO_5042858633" description="Beta-lactamase-related domain-containing protein" evidence="1">
    <location>
        <begin position="22"/>
        <end position="466"/>
    </location>
</feature>
<keyword evidence="4" id="KW-1185">Reference proteome</keyword>
<keyword evidence="1" id="KW-0732">Signal</keyword>
<feature type="domain" description="Beta-lactamase-related" evidence="2">
    <location>
        <begin position="157"/>
        <end position="456"/>
    </location>
</feature>
<dbReference type="PROSITE" id="PS51257">
    <property type="entry name" value="PROKAR_LIPOPROTEIN"/>
    <property type="match status" value="1"/>
</dbReference>
<dbReference type="RefSeq" id="WP_338239623.1">
    <property type="nucleotide sequence ID" value="NZ_BQKE01000006.1"/>
</dbReference>
<dbReference type="InterPro" id="IPR012338">
    <property type="entry name" value="Beta-lactam/transpept-like"/>
</dbReference>
<dbReference type="EMBL" id="BQKE01000006">
    <property type="protein sequence ID" value="GJM64561.1"/>
    <property type="molecule type" value="Genomic_DNA"/>
</dbReference>
<gene>
    <name evidence="3" type="ORF">PEDI_51130</name>
</gene>
<evidence type="ECO:0000256" key="1">
    <source>
        <dbReference type="SAM" id="SignalP"/>
    </source>
</evidence>
<evidence type="ECO:0000313" key="4">
    <source>
        <dbReference type="Proteomes" id="UP001310022"/>
    </source>
</evidence>
<protein>
    <recommendedName>
        <fullName evidence="2">Beta-lactamase-related domain-containing protein</fullName>
    </recommendedName>
</protein>
<feature type="signal peptide" evidence="1">
    <location>
        <begin position="1"/>
        <end position="21"/>
    </location>
</feature>
<name>A0AAN4W4K2_9BACT</name>
<proteinExistence type="predicted"/>
<sequence>MKLKLSLIALSVVVIQSCQQAQNLQQEEVSTSTSQEVSNGYETLPNASTLTLAEHKQLLEEGYPIERVRRAKALFSARHFTVDAMDDLATAEDDALYYFNFMDEFMPSAKVQASPNKFDLARDLNPALAEVSYKDLEGKARPTFQEYINDPKSRLQAAIIIKKGKVVFETYPGMRPEDKHVWMSVSKPLAGVAILDLIDKGQVDPNAPITQYVPRLQGSAWDGVPVKAVLTMTTGLNAADISGNMFKAGTMEQRYYQASFGDLYNGKKEDWIQVIRESKKIAEPYTLYQYASMNTQVLSIAVENITGKKFVDYLYERFFEYAGTGEFVANLFPDGSIHAATAMNSTLEDLARYGLLFTPTFEQITGKEVVSPRLIEYMFENKVPMEVFKNSAVGKMGEMIMGEQVICGSGSQFDFLWEDGAFAKLGHNGQGIYVDPAREVVGVYFSASTELNYPVAYMRAAATALD</sequence>
<dbReference type="PANTHER" id="PTHR43283:SF7">
    <property type="entry name" value="BETA-LACTAMASE-RELATED DOMAIN-CONTAINING PROTEIN"/>
    <property type="match status" value="1"/>
</dbReference>
<organism evidence="3 4">
    <name type="scientific">Persicobacter diffluens</name>
    <dbReference type="NCBI Taxonomy" id="981"/>
    <lineage>
        <taxon>Bacteria</taxon>
        <taxon>Pseudomonadati</taxon>
        <taxon>Bacteroidota</taxon>
        <taxon>Cytophagia</taxon>
        <taxon>Cytophagales</taxon>
        <taxon>Persicobacteraceae</taxon>
        <taxon>Persicobacter</taxon>
    </lineage>
</organism>